<keyword evidence="3" id="KW-1185">Reference proteome</keyword>
<protein>
    <submittedName>
        <fullName evidence="2">Uncharacterized protein</fullName>
    </submittedName>
</protein>
<sequence>MDASRIASPARKSSLAAFPRPHSHLDPLMDEAQMFGRDYLSDFDICSDLGEDSDLELDTLPPRPGSSLDSFELVDSDSSTGRYSASSDSTFVPPDIIFEKAPEPIYLKVAHKASIVMLRAPWNTTLMDLKRRLYDKFVNQQGIFLSHTFSVVLAVRPGSLDSPLPSPLFERGPFAERTEMHLIRRESEWRRIVAMNDGSKITLRVLDTPPSY</sequence>
<evidence type="ECO:0000313" key="2">
    <source>
        <dbReference type="EMBL" id="KJA26238.1"/>
    </source>
</evidence>
<dbReference type="AlphaFoldDB" id="A0A0D2MQI1"/>
<dbReference type="EMBL" id="KN817528">
    <property type="protein sequence ID" value="KJA26238.1"/>
    <property type="molecule type" value="Genomic_DNA"/>
</dbReference>
<dbReference type="STRING" id="945553.A0A0D2MQI1"/>
<dbReference type="OrthoDB" id="3011459at2759"/>
<dbReference type="Proteomes" id="UP000054270">
    <property type="component" value="Unassembled WGS sequence"/>
</dbReference>
<reference evidence="3" key="1">
    <citation type="submission" date="2014-04" db="EMBL/GenBank/DDBJ databases">
        <title>Evolutionary Origins and Diversification of the Mycorrhizal Mutualists.</title>
        <authorList>
            <consortium name="DOE Joint Genome Institute"/>
            <consortium name="Mycorrhizal Genomics Consortium"/>
            <person name="Kohler A."/>
            <person name="Kuo A."/>
            <person name="Nagy L.G."/>
            <person name="Floudas D."/>
            <person name="Copeland A."/>
            <person name="Barry K.W."/>
            <person name="Cichocki N."/>
            <person name="Veneault-Fourrey C."/>
            <person name="LaButti K."/>
            <person name="Lindquist E.A."/>
            <person name="Lipzen A."/>
            <person name="Lundell T."/>
            <person name="Morin E."/>
            <person name="Murat C."/>
            <person name="Riley R."/>
            <person name="Ohm R."/>
            <person name="Sun H."/>
            <person name="Tunlid A."/>
            <person name="Henrissat B."/>
            <person name="Grigoriev I.V."/>
            <person name="Hibbett D.S."/>
            <person name="Martin F."/>
        </authorList>
    </citation>
    <scope>NUCLEOTIDE SEQUENCE [LARGE SCALE GENOMIC DNA]</scope>
    <source>
        <strain evidence="3">FD-334 SS-4</strain>
    </source>
</reference>
<accession>A0A0D2MQI1</accession>
<feature type="region of interest" description="Disordered" evidence="1">
    <location>
        <begin position="1"/>
        <end position="22"/>
    </location>
</feature>
<proteinExistence type="predicted"/>
<gene>
    <name evidence="2" type="ORF">HYPSUDRAFT_36504</name>
</gene>
<organism evidence="2 3">
    <name type="scientific">Hypholoma sublateritium (strain FD-334 SS-4)</name>
    <dbReference type="NCBI Taxonomy" id="945553"/>
    <lineage>
        <taxon>Eukaryota</taxon>
        <taxon>Fungi</taxon>
        <taxon>Dikarya</taxon>
        <taxon>Basidiomycota</taxon>
        <taxon>Agaricomycotina</taxon>
        <taxon>Agaricomycetes</taxon>
        <taxon>Agaricomycetidae</taxon>
        <taxon>Agaricales</taxon>
        <taxon>Agaricineae</taxon>
        <taxon>Strophariaceae</taxon>
        <taxon>Hypholoma</taxon>
    </lineage>
</organism>
<name>A0A0D2MQI1_HYPSF</name>
<evidence type="ECO:0000256" key="1">
    <source>
        <dbReference type="SAM" id="MobiDB-lite"/>
    </source>
</evidence>
<evidence type="ECO:0000313" key="3">
    <source>
        <dbReference type="Proteomes" id="UP000054270"/>
    </source>
</evidence>